<evidence type="ECO:0000259" key="7">
    <source>
        <dbReference type="PROSITE" id="PS50944"/>
    </source>
</evidence>
<evidence type="ECO:0000313" key="9">
    <source>
        <dbReference type="Proteomes" id="UP000486602"/>
    </source>
</evidence>
<dbReference type="SMART" id="SM00529">
    <property type="entry name" value="HTH_DTXR"/>
    <property type="match status" value="1"/>
</dbReference>
<dbReference type="PANTHER" id="PTHR33238">
    <property type="entry name" value="IRON (METAL) DEPENDENT REPRESSOR, DTXR FAMILY"/>
    <property type="match status" value="1"/>
</dbReference>
<dbReference type="InterPro" id="IPR007167">
    <property type="entry name" value="Fe-transptr_FeoA-like"/>
</dbReference>
<evidence type="ECO:0000256" key="6">
    <source>
        <dbReference type="ARBA" id="ARBA00025185"/>
    </source>
</evidence>
<protein>
    <recommendedName>
        <fullName evidence="2">Transcriptional regulator MntR</fullName>
    </recommendedName>
</protein>
<dbReference type="InterPro" id="IPR036390">
    <property type="entry name" value="WH_DNA-bd_sf"/>
</dbReference>
<evidence type="ECO:0000256" key="2">
    <source>
        <dbReference type="ARBA" id="ARBA00022386"/>
    </source>
</evidence>
<keyword evidence="4" id="KW-0238">DNA-binding</keyword>
<dbReference type="InterPro" id="IPR022687">
    <property type="entry name" value="HTH_DTXR"/>
</dbReference>
<dbReference type="Gene3D" id="2.30.30.90">
    <property type="match status" value="1"/>
</dbReference>
<dbReference type="InterPro" id="IPR050536">
    <property type="entry name" value="DtxR_MntR_Metal-Reg"/>
</dbReference>
<sequence>MASPTEENYLKALFNLKDEEGKVSISELSSTLEVSMPTANSMVKNLLKKGLIIYEKYKPIELTEEGKKMAALVIRKHRLTEMYLAEKMGFGWEEVHDIAEQIEHINSPIFFERMDKLLNHPKIDPHGSPIPNAQGIIADLKHKPLNEHKPGDAVKLAALAHSSTEFLDFLNSRNLKLGTEINVISVEPFDGSMVVSYNDRKSEGLSAKVCERLLVEFL</sequence>
<keyword evidence="9" id="KW-1185">Reference proteome</keyword>
<dbReference type="Pfam" id="PF02742">
    <property type="entry name" value="Fe_dep_repr_C"/>
    <property type="match status" value="1"/>
</dbReference>
<dbReference type="InterPro" id="IPR036421">
    <property type="entry name" value="Fe_dep_repressor_sf"/>
</dbReference>
<comment type="caution">
    <text evidence="8">The sequence shown here is derived from an EMBL/GenBank/DDBJ whole genome shotgun (WGS) entry which is preliminary data.</text>
</comment>
<dbReference type="PANTHER" id="PTHR33238:SF7">
    <property type="entry name" value="IRON-DEPENDENT TRANSCRIPTIONAL REGULATOR"/>
    <property type="match status" value="1"/>
</dbReference>
<gene>
    <name evidence="8" type="ORF">G3O08_00255</name>
</gene>
<dbReference type="EMBL" id="JAAGVY010000001">
    <property type="protein sequence ID" value="NEN21934.1"/>
    <property type="molecule type" value="Genomic_DNA"/>
</dbReference>
<accession>A0A7K3WKB6</accession>
<evidence type="ECO:0000256" key="3">
    <source>
        <dbReference type="ARBA" id="ARBA00023015"/>
    </source>
</evidence>
<dbReference type="InterPro" id="IPR036388">
    <property type="entry name" value="WH-like_DNA-bd_sf"/>
</dbReference>
<reference evidence="8 9" key="1">
    <citation type="submission" date="2020-02" db="EMBL/GenBank/DDBJ databases">
        <title>Out from the shadows clarifying the taxonomy of the family Cryomorphaceae and related taxa by utilizing the GTDB taxonomic framework.</title>
        <authorList>
            <person name="Bowman J.P."/>
        </authorList>
    </citation>
    <scope>NUCLEOTIDE SEQUENCE [LARGE SCALE GENOMIC DNA]</scope>
    <source>
        <strain evidence="8 9">QSSC 1-22</strain>
    </source>
</reference>
<dbReference type="SMART" id="SM00899">
    <property type="entry name" value="FeoA"/>
    <property type="match status" value="1"/>
</dbReference>
<dbReference type="Gene3D" id="1.10.60.10">
    <property type="entry name" value="Iron dependent repressor, metal binding and dimerisation domain"/>
    <property type="match status" value="1"/>
</dbReference>
<dbReference type="SUPFAM" id="SSF47979">
    <property type="entry name" value="Iron-dependent repressor protein, dimerization domain"/>
    <property type="match status" value="1"/>
</dbReference>
<dbReference type="GO" id="GO:0003677">
    <property type="term" value="F:DNA binding"/>
    <property type="evidence" value="ECO:0007669"/>
    <property type="project" value="UniProtKB-KW"/>
</dbReference>
<dbReference type="GO" id="GO:0046914">
    <property type="term" value="F:transition metal ion binding"/>
    <property type="evidence" value="ECO:0007669"/>
    <property type="project" value="InterPro"/>
</dbReference>
<dbReference type="Proteomes" id="UP000486602">
    <property type="component" value="Unassembled WGS sequence"/>
</dbReference>
<evidence type="ECO:0000313" key="8">
    <source>
        <dbReference type="EMBL" id="NEN21934.1"/>
    </source>
</evidence>
<dbReference type="SUPFAM" id="SSF46785">
    <property type="entry name" value="Winged helix' DNA-binding domain"/>
    <property type="match status" value="1"/>
</dbReference>
<feature type="domain" description="HTH dtxR-type" evidence="7">
    <location>
        <begin position="1"/>
        <end position="63"/>
    </location>
</feature>
<evidence type="ECO:0000256" key="1">
    <source>
        <dbReference type="ARBA" id="ARBA00007871"/>
    </source>
</evidence>
<organism evidence="8 9">
    <name type="scientific">Cryomorpha ignava</name>
    <dbReference type="NCBI Taxonomy" id="101383"/>
    <lineage>
        <taxon>Bacteria</taxon>
        <taxon>Pseudomonadati</taxon>
        <taxon>Bacteroidota</taxon>
        <taxon>Flavobacteriia</taxon>
        <taxon>Flavobacteriales</taxon>
        <taxon>Cryomorphaceae</taxon>
        <taxon>Cryomorpha</taxon>
    </lineage>
</organism>
<dbReference type="InterPro" id="IPR022689">
    <property type="entry name" value="Iron_dep_repressor"/>
</dbReference>
<evidence type="ECO:0000256" key="4">
    <source>
        <dbReference type="ARBA" id="ARBA00023125"/>
    </source>
</evidence>
<dbReference type="InterPro" id="IPR001367">
    <property type="entry name" value="Fe_dep_repressor"/>
</dbReference>
<dbReference type="InterPro" id="IPR038157">
    <property type="entry name" value="FeoA_core_dom"/>
</dbReference>
<dbReference type="Pfam" id="PF01325">
    <property type="entry name" value="Fe_dep_repress"/>
    <property type="match status" value="1"/>
</dbReference>
<keyword evidence="5" id="KW-0804">Transcription</keyword>
<dbReference type="PROSITE" id="PS50944">
    <property type="entry name" value="HTH_DTXR"/>
    <property type="match status" value="1"/>
</dbReference>
<evidence type="ECO:0000256" key="5">
    <source>
        <dbReference type="ARBA" id="ARBA00023163"/>
    </source>
</evidence>
<proteinExistence type="inferred from homology"/>
<dbReference type="Pfam" id="PF04023">
    <property type="entry name" value="FeoA"/>
    <property type="match status" value="1"/>
</dbReference>
<comment type="similarity">
    <text evidence="1">Belongs to the DtxR/MntR family.</text>
</comment>
<comment type="function">
    <text evidence="6">In the presence of manganese, represses expression of mntH and mntS. Up-regulates expression of mntP.</text>
</comment>
<dbReference type="AlphaFoldDB" id="A0A7K3WKB6"/>
<dbReference type="GO" id="GO:0003700">
    <property type="term" value="F:DNA-binding transcription factor activity"/>
    <property type="evidence" value="ECO:0007669"/>
    <property type="project" value="InterPro"/>
</dbReference>
<dbReference type="GO" id="GO:0046983">
    <property type="term" value="F:protein dimerization activity"/>
    <property type="evidence" value="ECO:0007669"/>
    <property type="project" value="InterPro"/>
</dbReference>
<name>A0A7K3WKB6_9FLAO</name>
<keyword evidence="3" id="KW-0805">Transcription regulation</keyword>
<dbReference type="Gene3D" id="1.10.10.10">
    <property type="entry name" value="Winged helix-like DNA-binding domain superfamily/Winged helix DNA-binding domain"/>
    <property type="match status" value="1"/>
</dbReference>
<dbReference type="RefSeq" id="WP_163282659.1">
    <property type="nucleotide sequence ID" value="NZ_JAAGVY010000001.1"/>
</dbReference>